<dbReference type="EMBL" id="JAYFSI010000002">
    <property type="protein sequence ID" value="MEA5360298.1"/>
    <property type="molecule type" value="Genomic_DNA"/>
</dbReference>
<accession>A0ABU5R281</accession>
<name>A0ABU5R281_9PSEU</name>
<gene>
    <name evidence="2" type="ORF">VA596_12195</name>
</gene>
<evidence type="ECO:0000313" key="2">
    <source>
        <dbReference type="EMBL" id="MEA5360298.1"/>
    </source>
</evidence>
<proteinExistence type="predicted"/>
<sequence>MERDDERTGAGGPASGNDGEVDGEVIVVKVSGEAAVADVLTAAETTVDPAGGNVLVDLSEVTYLAMEAVVPLMKIARRCFDHGRLLVVRASVPARQKLLRLGVTGVVRLEPAFPKPAGDGGA</sequence>
<dbReference type="Gene3D" id="3.30.750.24">
    <property type="entry name" value="STAS domain"/>
    <property type="match status" value="1"/>
</dbReference>
<evidence type="ECO:0000313" key="3">
    <source>
        <dbReference type="Proteomes" id="UP001304298"/>
    </source>
</evidence>
<keyword evidence="3" id="KW-1185">Reference proteome</keyword>
<evidence type="ECO:0000256" key="1">
    <source>
        <dbReference type="SAM" id="MobiDB-lite"/>
    </source>
</evidence>
<comment type="caution">
    <text evidence="2">The sequence shown here is derived from an EMBL/GenBank/DDBJ whole genome shotgun (WGS) entry which is preliminary data.</text>
</comment>
<dbReference type="SUPFAM" id="SSF52091">
    <property type="entry name" value="SpoIIaa-like"/>
    <property type="match status" value="1"/>
</dbReference>
<organism evidence="2 3">
    <name type="scientific">Amycolatopsis heterodermiae</name>
    <dbReference type="NCBI Taxonomy" id="3110235"/>
    <lineage>
        <taxon>Bacteria</taxon>
        <taxon>Bacillati</taxon>
        <taxon>Actinomycetota</taxon>
        <taxon>Actinomycetes</taxon>
        <taxon>Pseudonocardiales</taxon>
        <taxon>Pseudonocardiaceae</taxon>
        <taxon>Amycolatopsis</taxon>
    </lineage>
</organism>
<dbReference type="InterPro" id="IPR036513">
    <property type="entry name" value="STAS_dom_sf"/>
</dbReference>
<feature type="region of interest" description="Disordered" evidence="1">
    <location>
        <begin position="1"/>
        <end position="21"/>
    </location>
</feature>
<protein>
    <submittedName>
        <fullName evidence="2">Anti-sigma factor antagonist</fullName>
    </submittedName>
</protein>
<dbReference type="Proteomes" id="UP001304298">
    <property type="component" value="Unassembled WGS sequence"/>
</dbReference>
<reference evidence="2 3" key="1">
    <citation type="submission" date="2023-12" db="EMBL/GenBank/DDBJ databases">
        <title>Amycolatopsis sp. V23-08.</title>
        <authorList>
            <person name="Somphong A."/>
        </authorList>
    </citation>
    <scope>NUCLEOTIDE SEQUENCE [LARGE SCALE GENOMIC DNA]</scope>
    <source>
        <strain evidence="2 3">V23-08</strain>
    </source>
</reference>
<dbReference type="RefSeq" id="WP_323326313.1">
    <property type="nucleotide sequence ID" value="NZ_JAYFSI010000002.1"/>
</dbReference>